<proteinExistence type="predicted"/>
<dbReference type="EMBL" id="CAJEWN010001515">
    <property type="protein sequence ID" value="CAD2198065.1"/>
    <property type="molecule type" value="Genomic_DNA"/>
</dbReference>
<comment type="caution">
    <text evidence="2">The sequence shown here is derived from an EMBL/GenBank/DDBJ whole genome shotgun (WGS) entry which is preliminary data.</text>
</comment>
<reference evidence="2 3" key="1">
    <citation type="submission" date="2020-08" db="EMBL/GenBank/DDBJ databases">
        <authorList>
            <person name="Koutsovoulos G."/>
            <person name="Danchin GJ E."/>
        </authorList>
    </citation>
    <scope>NUCLEOTIDE SEQUENCE [LARGE SCALE GENOMIC DNA]</scope>
</reference>
<accession>A0A6V7XFP2</accession>
<dbReference type="AlphaFoldDB" id="A0A6V7XFP2"/>
<feature type="compositionally biased region" description="Gly residues" evidence="1">
    <location>
        <begin position="200"/>
        <end position="212"/>
    </location>
</feature>
<dbReference type="Proteomes" id="UP000580250">
    <property type="component" value="Unassembled WGS sequence"/>
</dbReference>
<evidence type="ECO:0000313" key="2">
    <source>
        <dbReference type="EMBL" id="CAD2198065.1"/>
    </source>
</evidence>
<sequence length="231" mass="26066">MNDLIMSLEYVETGLSGRIYFERNRNYENIYNFQPYLNCCVFTFTKYYHPMIQLTPDEFAVIRPHRNNEYHNYYHIYSLYYASDIDQNLKSKIEEHYINPQLIAENYFTYDPDNTDMRKIIQHGITITIPSIHRWVNIPGGPEIGESSQQAGEGTGQQAGEGTGQQAVEGTGQQAGEETSQQAAESNSTGASRRRRRNGNGNGNVNGDGNGNRSGRRPRRGRGNGNGEGGK</sequence>
<organism evidence="2 3">
    <name type="scientific">Meloidogyne enterolobii</name>
    <name type="common">Root-knot nematode worm</name>
    <name type="synonym">Meloidogyne mayaguensis</name>
    <dbReference type="NCBI Taxonomy" id="390850"/>
    <lineage>
        <taxon>Eukaryota</taxon>
        <taxon>Metazoa</taxon>
        <taxon>Ecdysozoa</taxon>
        <taxon>Nematoda</taxon>
        <taxon>Chromadorea</taxon>
        <taxon>Rhabditida</taxon>
        <taxon>Tylenchina</taxon>
        <taxon>Tylenchomorpha</taxon>
        <taxon>Tylenchoidea</taxon>
        <taxon>Meloidogynidae</taxon>
        <taxon>Meloidogyninae</taxon>
        <taxon>Meloidogyne</taxon>
    </lineage>
</organism>
<name>A0A6V7XFP2_MELEN</name>
<feature type="compositionally biased region" description="Gly residues" evidence="1">
    <location>
        <begin position="153"/>
        <end position="163"/>
    </location>
</feature>
<feature type="compositionally biased region" description="Low complexity" evidence="1">
    <location>
        <begin position="164"/>
        <end position="186"/>
    </location>
</feature>
<protein>
    <submittedName>
        <fullName evidence="2">Uncharacterized protein</fullName>
    </submittedName>
</protein>
<gene>
    <name evidence="2" type="ORF">MENT_LOCUS51348</name>
</gene>
<evidence type="ECO:0000313" key="3">
    <source>
        <dbReference type="Proteomes" id="UP000580250"/>
    </source>
</evidence>
<evidence type="ECO:0000256" key="1">
    <source>
        <dbReference type="SAM" id="MobiDB-lite"/>
    </source>
</evidence>
<feature type="region of interest" description="Disordered" evidence="1">
    <location>
        <begin position="138"/>
        <end position="231"/>
    </location>
</feature>